<feature type="signal peptide" evidence="2">
    <location>
        <begin position="1"/>
        <end position="25"/>
    </location>
</feature>
<evidence type="ECO:0000313" key="4">
    <source>
        <dbReference type="Proteomes" id="UP001595528"/>
    </source>
</evidence>
<dbReference type="InterPro" id="IPR038404">
    <property type="entry name" value="TRAP_DctP_sf"/>
</dbReference>
<dbReference type="InterPro" id="IPR018389">
    <property type="entry name" value="DctP_fam"/>
</dbReference>
<accession>A0ABV7L1W4</accession>
<comment type="caution">
    <text evidence="3">The sequence shown here is derived from an EMBL/GenBank/DDBJ whole genome shotgun (WGS) entry which is preliminary data.</text>
</comment>
<dbReference type="NCBIfam" id="NF037995">
    <property type="entry name" value="TRAP_S1"/>
    <property type="match status" value="1"/>
</dbReference>
<dbReference type="CDD" id="cd13603">
    <property type="entry name" value="PBP2_TRAP_Siap_TeaA_like"/>
    <property type="match status" value="1"/>
</dbReference>
<name>A0ABV7L1W4_9PROT</name>
<dbReference type="Gene3D" id="3.40.190.170">
    <property type="entry name" value="Bacterial extracellular solute-binding protein, family 7"/>
    <property type="match status" value="1"/>
</dbReference>
<dbReference type="Pfam" id="PF03480">
    <property type="entry name" value="DctP"/>
    <property type="match status" value="1"/>
</dbReference>
<proteinExistence type="predicted"/>
<organism evidence="3 4">
    <name type="scientific">Marinibaculum pumilum</name>
    <dbReference type="NCBI Taxonomy" id="1766165"/>
    <lineage>
        <taxon>Bacteria</taxon>
        <taxon>Pseudomonadati</taxon>
        <taxon>Pseudomonadota</taxon>
        <taxon>Alphaproteobacteria</taxon>
        <taxon>Rhodospirillales</taxon>
        <taxon>Rhodospirillaceae</taxon>
        <taxon>Marinibaculum</taxon>
    </lineage>
</organism>
<dbReference type="Proteomes" id="UP001595528">
    <property type="component" value="Unassembled WGS sequence"/>
</dbReference>
<evidence type="ECO:0000256" key="2">
    <source>
        <dbReference type="SAM" id="SignalP"/>
    </source>
</evidence>
<sequence>MNWTATIKAAALATALSAVSLAATAEVKIALDTAPDLEGSGTYVWANTFGNYLNEHGMEAKEYPRGALGEEAEKLDQTSQGLLEVNMADVKSAGKLDTLIYGVYLPYLFEDIGHLDMAVDKGRILEKVNAATTPEGVRVLDIVALGSGAGIFNTKKPITHPDDMADLRMRALDETQIKLFESWGTKGTIVSWSEVPNALQTGVADGYMNPAFVPLMFGHTDFIKHYTNANMVPSTRLAIASEDWYQGLSDADRKIVDDAVKAAHDANRAWLKRTEPAMEGKLKEAGIEVTHLTPEARAEFVDRSRKVYTDGVLAPEQVEIWVEAADGAKM</sequence>
<evidence type="ECO:0000256" key="1">
    <source>
        <dbReference type="ARBA" id="ARBA00022729"/>
    </source>
</evidence>
<keyword evidence="4" id="KW-1185">Reference proteome</keyword>
<reference evidence="4" key="1">
    <citation type="journal article" date="2019" name="Int. J. Syst. Evol. Microbiol.">
        <title>The Global Catalogue of Microorganisms (GCM) 10K type strain sequencing project: providing services to taxonomists for standard genome sequencing and annotation.</title>
        <authorList>
            <consortium name="The Broad Institute Genomics Platform"/>
            <consortium name="The Broad Institute Genome Sequencing Center for Infectious Disease"/>
            <person name="Wu L."/>
            <person name="Ma J."/>
        </authorList>
    </citation>
    <scope>NUCLEOTIDE SEQUENCE [LARGE SCALE GENOMIC DNA]</scope>
    <source>
        <strain evidence="4">KCTC 42964</strain>
    </source>
</reference>
<dbReference type="PANTHER" id="PTHR33376:SF4">
    <property type="entry name" value="SIALIC ACID-BINDING PERIPLASMIC PROTEIN SIAP"/>
    <property type="match status" value="1"/>
</dbReference>
<gene>
    <name evidence="3" type="ORF">ACFOGJ_15375</name>
</gene>
<keyword evidence="1 2" id="KW-0732">Signal</keyword>
<dbReference type="PANTHER" id="PTHR33376">
    <property type="match status" value="1"/>
</dbReference>
<dbReference type="RefSeq" id="WP_379901929.1">
    <property type="nucleotide sequence ID" value="NZ_JBHRTR010000028.1"/>
</dbReference>
<dbReference type="EMBL" id="JBHRTR010000028">
    <property type="protein sequence ID" value="MFC3228625.1"/>
    <property type="molecule type" value="Genomic_DNA"/>
</dbReference>
<protein>
    <submittedName>
        <fullName evidence="3">TRAP transporter substrate-binding protein</fullName>
    </submittedName>
</protein>
<evidence type="ECO:0000313" key="3">
    <source>
        <dbReference type="EMBL" id="MFC3228625.1"/>
    </source>
</evidence>
<feature type="chain" id="PRO_5046516345" evidence="2">
    <location>
        <begin position="26"/>
        <end position="330"/>
    </location>
</feature>